<comment type="caution">
    <text evidence="1">The sequence shown here is derived from an EMBL/GenBank/DDBJ whole genome shotgun (WGS) entry which is preliminary data.</text>
</comment>
<dbReference type="EMBL" id="BAAART010000047">
    <property type="protein sequence ID" value="GAA2228190.1"/>
    <property type="molecule type" value="Genomic_DNA"/>
</dbReference>
<protein>
    <submittedName>
        <fullName evidence="1">Uncharacterized protein</fullName>
    </submittedName>
</protein>
<reference evidence="2" key="1">
    <citation type="journal article" date="2019" name="Int. J. Syst. Evol. Microbiol.">
        <title>The Global Catalogue of Microorganisms (GCM) 10K type strain sequencing project: providing services to taxonomists for standard genome sequencing and annotation.</title>
        <authorList>
            <consortium name="The Broad Institute Genomics Platform"/>
            <consortium name="The Broad Institute Genome Sequencing Center for Infectious Disease"/>
            <person name="Wu L."/>
            <person name="Ma J."/>
        </authorList>
    </citation>
    <scope>NUCLEOTIDE SEQUENCE [LARGE SCALE GENOMIC DNA]</scope>
    <source>
        <strain evidence="2">JCM 3053</strain>
    </source>
</reference>
<evidence type="ECO:0000313" key="2">
    <source>
        <dbReference type="Proteomes" id="UP001501474"/>
    </source>
</evidence>
<dbReference type="Proteomes" id="UP001501474">
    <property type="component" value="Unassembled WGS sequence"/>
</dbReference>
<keyword evidence="2" id="KW-1185">Reference proteome</keyword>
<evidence type="ECO:0000313" key="1">
    <source>
        <dbReference type="EMBL" id="GAA2228190.1"/>
    </source>
</evidence>
<name>A0ABP5Q8B4_9ACTN</name>
<proteinExistence type="predicted"/>
<gene>
    <name evidence="1" type="ORF">GCM10010104_21060</name>
</gene>
<accession>A0ABP5Q8B4</accession>
<organism evidence="1 2">
    <name type="scientific">Streptomyces indiaensis</name>
    <dbReference type="NCBI Taxonomy" id="284033"/>
    <lineage>
        <taxon>Bacteria</taxon>
        <taxon>Bacillati</taxon>
        <taxon>Actinomycetota</taxon>
        <taxon>Actinomycetes</taxon>
        <taxon>Kitasatosporales</taxon>
        <taxon>Streptomycetaceae</taxon>
        <taxon>Streptomyces</taxon>
    </lineage>
</organism>
<sequence>MVTGSEPSWIAPFTGLSARQFGKMIAALRREGADPVRKGRPWSLPHGIPGPAGREYCGIKLTCASPRRCSCAGSMPITPARSQTTPGAGSRAVYGAVAGVIRALLRRWPETVLEKLSAVESSPPAFMPAALGVLRYLE</sequence>